<dbReference type="RefSeq" id="WP_084289014.1">
    <property type="nucleotide sequence ID" value="NZ_FWYB01000003.1"/>
</dbReference>
<evidence type="ECO:0000256" key="1">
    <source>
        <dbReference type="ARBA" id="ARBA00010641"/>
    </source>
</evidence>
<dbReference type="NCBIfam" id="TIGR02937">
    <property type="entry name" value="sigma70-ECF"/>
    <property type="match status" value="1"/>
</dbReference>
<evidence type="ECO:0000313" key="8">
    <source>
        <dbReference type="Proteomes" id="UP000192678"/>
    </source>
</evidence>
<dbReference type="Gene3D" id="1.10.10.10">
    <property type="entry name" value="Winged helix-like DNA-binding domain superfamily/Winged helix DNA-binding domain"/>
    <property type="match status" value="1"/>
</dbReference>
<dbReference type="InterPro" id="IPR013249">
    <property type="entry name" value="RNA_pol_sigma70_r4_t2"/>
</dbReference>
<evidence type="ECO:0000259" key="6">
    <source>
        <dbReference type="Pfam" id="PF08281"/>
    </source>
</evidence>
<dbReference type="SUPFAM" id="SSF88946">
    <property type="entry name" value="Sigma2 domain of RNA polymerase sigma factors"/>
    <property type="match status" value="1"/>
</dbReference>
<protein>
    <submittedName>
        <fullName evidence="7">RNA polymerase sigma-70 factor, ECF subfamily</fullName>
    </submittedName>
</protein>
<keyword evidence="8" id="KW-1185">Reference proteome</keyword>
<dbReference type="AlphaFoldDB" id="A0A1W2CAZ7"/>
<keyword evidence="2" id="KW-0805">Transcription regulation</keyword>
<dbReference type="Pfam" id="PF04542">
    <property type="entry name" value="Sigma70_r2"/>
    <property type="match status" value="1"/>
</dbReference>
<evidence type="ECO:0000256" key="3">
    <source>
        <dbReference type="ARBA" id="ARBA00023082"/>
    </source>
</evidence>
<name>A0A1W2CAZ7_9SPHI</name>
<gene>
    <name evidence="7" type="ORF">SAMN04488101_103243</name>
</gene>
<sequence>MNTFKGLRSQQFSETELISLIISGQKRLFEYIMRGYNQRLYRIGMSILHRDIDVEDMMQNTYLKAYEHLNEFEQKSLLGTWLTRIMINECLLQKKRSQHFDTESAESYLESKSDLQTPEKILINKELGQQLENAIRKLPEQYRLVFVLREIENLSVKETGKALNIGVSNVKASLSRAKIMLRKDLIGYLGENIFKLHRSRCDKVVNHVINKLDISA</sequence>
<evidence type="ECO:0000256" key="4">
    <source>
        <dbReference type="ARBA" id="ARBA00023163"/>
    </source>
</evidence>
<dbReference type="CDD" id="cd06171">
    <property type="entry name" value="Sigma70_r4"/>
    <property type="match status" value="1"/>
</dbReference>
<dbReference type="EMBL" id="FWYB01000003">
    <property type="protein sequence ID" value="SMC82042.1"/>
    <property type="molecule type" value="Genomic_DNA"/>
</dbReference>
<comment type="similarity">
    <text evidence="1">Belongs to the sigma-70 factor family. ECF subfamily.</text>
</comment>
<evidence type="ECO:0000259" key="5">
    <source>
        <dbReference type="Pfam" id="PF04542"/>
    </source>
</evidence>
<evidence type="ECO:0000313" key="7">
    <source>
        <dbReference type="EMBL" id="SMC82042.1"/>
    </source>
</evidence>
<proteinExistence type="inferred from homology"/>
<dbReference type="PANTHER" id="PTHR43133">
    <property type="entry name" value="RNA POLYMERASE ECF-TYPE SIGMA FACTO"/>
    <property type="match status" value="1"/>
</dbReference>
<feature type="domain" description="RNA polymerase sigma factor 70 region 4 type 2" evidence="6">
    <location>
        <begin position="129"/>
        <end position="179"/>
    </location>
</feature>
<dbReference type="GO" id="GO:0006352">
    <property type="term" value="P:DNA-templated transcription initiation"/>
    <property type="evidence" value="ECO:0007669"/>
    <property type="project" value="InterPro"/>
</dbReference>
<dbReference type="InterPro" id="IPR039425">
    <property type="entry name" value="RNA_pol_sigma-70-like"/>
</dbReference>
<dbReference type="Proteomes" id="UP000192678">
    <property type="component" value="Unassembled WGS sequence"/>
</dbReference>
<dbReference type="PANTHER" id="PTHR43133:SF51">
    <property type="entry name" value="RNA POLYMERASE SIGMA FACTOR"/>
    <property type="match status" value="1"/>
</dbReference>
<dbReference type="Gene3D" id="1.10.1740.10">
    <property type="match status" value="1"/>
</dbReference>
<dbReference type="GO" id="GO:0003677">
    <property type="term" value="F:DNA binding"/>
    <property type="evidence" value="ECO:0007669"/>
    <property type="project" value="InterPro"/>
</dbReference>
<dbReference type="InterPro" id="IPR014284">
    <property type="entry name" value="RNA_pol_sigma-70_dom"/>
</dbReference>
<reference evidence="7 8" key="1">
    <citation type="submission" date="2017-04" db="EMBL/GenBank/DDBJ databases">
        <authorList>
            <person name="Afonso C.L."/>
            <person name="Miller P.J."/>
            <person name="Scott M.A."/>
            <person name="Spackman E."/>
            <person name="Goraichik I."/>
            <person name="Dimitrov K.M."/>
            <person name="Suarez D.L."/>
            <person name="Swayne D.E."/>
        </authorList>
    </citation>
    <scope>NUCLEOTIDE SEQUENCE [LARGE SCALE GENOMIC DNA]</scope>
    <source>
        <strain evidence="7 8">DSM 19625</strain>
    </source>
</reference>
<accession>A0A1W2CAZ7</accession>
<dbReference type="SUPFAM" id="SSF88659">
    <property type="entry name" value="Sigma3 and sigma4 domains of RNA polymerase sigma factors"/>
    <property type="match status" value="1"/>
</dbReference>
<dbReference type="STRING" id="475255.SAMN04488101_103243"/>
<keyword evidence="3" id="KW-0731">Sigma factor</keyword>
<dbReference type="GO" id="GO:0016987">
    <property type="term" value="F:sigma factor activity"/>
    <property type="evidence" value="ECO:0007669"/>
    <property type="project" value="UniProtKB-KW"/>
</dbReference>
<dbReference type="InterPro" id="IPR036388">
    <property type="entry name" value="WH-like_DNA-bd_sf"/>
</dbReference>
<dbReference type="OrthoDB" id="1027298at2"/>
<organism evidence="7 8">
    <name type="scientific">Pedobacter nyackensis</name>
    <dbReference type="NCBI Taxonomy" id="475255"/>
    <lineage>
        <taxon>Bacteria</taxon>
        <taxon>Pseudomonadati</taxon>
        <taxon>Bacteroidota</taxon>
        <taxon>Sphingobacteriia</taxon>
        <taxon>Sphingobacteriales</taxon>
        <taxon>Sphingobacteriaceae</taxon>
        <taxon>Pedobacter</taxon>
    </lineage>
</organism>
<dbReference type="InterPro" id="IPR013324">
    <property type="entry name" value="RNA_pol_sigma_r3/r4-like"/>
</dbReference>
<dbReference type="Pfam" id="PF08281">
    <property type="entry name" value="Sigma70_r4_2"/>
    <property type="match status" value="1"/>
</dbReference>
<dbReference type="InterPro" id="IPR007627">
    <property type="entry name" value="RNA_pol_sigma70_r2"/>
</dbReference>
<dbReference type="InterPro" id="IPR013325">
    <property type="entry name" value="RNA_pol_sigma_r2"/>
</dbReference>
<feature type="domain" description="RNA polymerase sigma-70 region 2" evidence="5">
    <location>
        <begin position="34"/>
        <end position="96"/>
    </location>
</feature>
<evidence type="ECO:0000256" key="2">
    <source>
        <dbReference type="ARBA" id="ARBA00023015"/>
    </source>
</evidence>
<keyword evidence="4" id="KW-0804">Transcription</keyword>